<dbReference type="AlphaFoldDB" id="A0A0E9NL02"/>
<proteinExistence type="predicted"/>
<dbReference type="Gene3D" id="1.20.5.1700">
    <property type="match status" value="1"/>
</dbReference>
<reference evidence="3 4" key="1">
    <citation type="journal article" date="2011" name="J. Gen. Appl. Microbiol.">
        <title>Draft genome sequencing of the enigmatic yeast Saitoella complicata.</title>
        <authorList>
            <person name="Nishida H."/>
            <person name="Hamamoto M."/>
            <person name="Sugiyama J."/>
        </authorList>
    </citation>
    <scope>NUCLEOTIDE SEQUENCE [LARGE SCALE GENOMIC DNA]</scope>
    <source>
        <strain evidence="3 4">NRRL Y-17804</strain>
    </source>
</reference>
<dbReference type="PANTHER" id="PTHR23159:SF31">
    <property type="entry name" value="CENTROSOME-ASSOCIATED PROTEIN CEP250 ISOFORM X1"/>
    <property type="match status" value="1"/>
</dbReference>
<feature type="compositionally biased region" description="Basic and acidic residues" evidence="1">
    <location>
        <begin position="191"/>
        <end position="201"/>
    </location>
</feature>
<dbReference type="PANTHER" id="PTHR23159">
    <property type="entry name" value="CENTROSOMAL PROTEIN 2"/>
    <property type="match status" value="1"/>
</dbReference>
<comment type="caution">
    <text evidence="3">The sequence shown here is derived from an EMBL/GenBank/DDBJ whole genome shotgun (WGS) entry which is preliminary data.</text>
</comment>
<name>A0A0E9NL02_SAICN</name>
<sequence length="894" mass="100611">MGSKLPVLAFSIWRSWSGLIAYQFSPRVACSIALRALGVAIAVARHVIQRTTVVVALIPALPLHSFQNVRIMSLSKWIKGSSDSAAPNDTFVADDGSATPAHVWATQAFRRGFFGGAASNNQLDGDSDVQETPVPARRTRSDSTATRFDADGDVLMAPATPARPTSSSARTPGILRTPGTIGPKKTVSWNNEKDEKQKRQEAGSPLSKYKIPGTVTKRSGLPRDFPGKFPTPAPAKTVNIPIVQASKPAVSSRLQNEVVFSPNSSVNESAHVEFKQEDADSDISDALRTLMENNRLLKELMEAHEDEVMNDYAEKSMTTDGDVTVDVNSPKSVSGKYWKSQFDLLDSMRTQLQKEKELCDHVIKKLETQSQATEQLPLGFSSENTRLKDEIKKIVHDKDLAERQVMELEERLRRVRLPQSEQQTTPAEPNPEVEELQQQLAEMSEQVQTAFEMLEVKEKQRQEAVASHQDELRQYEREKRIADRRICDLEKELHAGRNAPTFASPERNNQLEMLYKEARNQVKKLKEDMKELRMYKIEAEAGKRQYEMDLADIEKHRREARAWENKYRDQERDLKRLQQELDKSAGVVQRQLDEVRDERSDLRNQLERTRQDSERRILQFETELKELRESLHKARNEAINTARVFSEVRAERDELRAALEESRSTASRQLRELNEQKRNVAQLENKVQDLKKKSEEIVPLEGVKHGHNLQAEELATAQRRVRSLEKEKEATDAQIEVFRKEVADLRNAAAAIKTESPRMSSTPGAKLGRTSSSGISPAYAASVRRSNIPAVSSVVTASRSRFSRPSTSTVKPEWDSTTSPGADVSTYPARQLQESNRQTTTKTTANGRTLTMTKAKDLTPGRRAAAAARIAELRRKKALTSAGAAEDKSTVYMR</sequence>
<feature type="region of interest" description="Disordered" evidence="1">
    <location>
        <begin position="875"/>
        <end position="894"/>
    </location>
</feature>
<evidence type="ECO:0000256" key="1">
    <source>
        <dbReference type="SAM" id="MobiDB-lite"/>
    </source>
</evidence>
<evidence type="ECO:0000259" key="2">
    <source>
        <dbReference type="Pfam" id="PF11500"/>
    </source>
</evidence>
<dbReference type="Pfam" id="PF11500">
    <property type="entry name" value="Cut12"/>
    <property type="match status" value="1"/>
</dbReference>
<dbReference type="Proteomes" id="UP000033140">
    <property type="component" value="Unassembled WGS sequence"/>
</dbReference>
<keyword evidence="4" id="KW-1185">Reference proteome</keyword>
<reference evidence="3 4" key="3">
    <citation type="journal article" date="2015" name="Genome Announc.">
        <title>Draft Genome Sequence of the Archiascomycetous Yeast Saitoella complicata.</title>
        <authorList>
            <person name="Yamauchi K."/>
            <person name="Kondo S."/>
            <person name="Hamamoto M."/>
            <person name="Takahashi Y."/>
            <person name="Ogura Y."/>
            <person name="Hayashi T."/>
            <person name="Nishida H."/>
        </authorList>
    </citation>
    <scope>NUCLEOTIDE SEQUENCE [LARGE SCALE GENOMIC DNA]</scope>
    <source>
        <strain evidence="3 4">NRRL Y-17804</strain>
    </source>
</reference>
<dbReference type="EMBL" id="BACD03000033">
    <property type="protein sequence ID" value="GAO50478.1"/>
    <property type="molecule type" value="Genomic_DNA"/>
</dbReference>
<organism evidence="3 4">
    <name type="scientific">Saitoella complicata (strain BCRC 22490 / CBS 7301 / JCM 7358 / NBRC 10748 / NRRL Y-17804)</name>
    <dbReference type="NCBI Taxonomy" id="698492"/>
    <lineage>
        <taxon>Eukaryota</taxon>
        <taxon>Fungi</taxon>
        <taxon>Dikarya</taxon>
        <taxon>Ascomycota</taxon>
        <taxon>Taphrinomycotina</taxon>
        <taxon>Taphrinomycotina incertae sedis</taxon>
        <taxon>Saitoella</taxon>
    </lineage>
</organism>
<feature type="compositionally biased region" description="Polar residues" evidence="1">
    <location>
        <begin position="832"/>
        <end position="844"/>
    </location>
</feature>
<feature type="region of interest" description="Disordered" evidence="1">
    <location>
        <begin position="800"/>
        <end position="844"/>
    </location>
</feature>
<feature type="compositionally biased region" description="Basic and acidic residues" evidence="1">
    <location>
        <begin position="885"/>
        <end position="894"/>
    </location>
</feature>
<dbReference type="OMA" id="KDQMFRE"/>
<feature type="region of interest" description="Disordered" evidence="1">
    <location>
        <begin position="416"/>
        <end position="436"/>
    </location>
</feature>
<accession>A0A0E9NL02</accession>
<evidence type="ECO:0000313" key="4">
    <source>
        <dbReference type="Proteomes" id="UP000033140"/>
    </source>
</evidence>
<dbReference type="STRING" id="698492.A0A0E9NL02"/>
<protein>
    <recommendedName>
        <fullName evidence="2">Spindle pole body-associated protein cut12 domain-containing protein</fullName>
    </recommendedName>
</protein>
<feature type="region of interest" description="Disordered" evidence="1">
    <location>
        <begin position="120"/>
        <end position="225"/>
    </location>
</feature>
<gene>
    <name evidence="3" type="ORF">G7K_4602-t1</name>
</gene>
<dbReference type="InterPro" id="IPR021589">
    <property type="entry name" value="Cut12"/>
</dbReference>
<feature type="domain" description="Spindle pole body-associated protein cut12" evidence="2">
    <location>
        <begin position="299"/>
        <end position="355"/>
    </location>
</feature>
<evidence type="ECO:0000313" key="3">
    <source>
        <dbReference type="EMBL" id="GAO50478.1"/>
    </source>
</evidence>
<reference evidence="3 4" key="2">
    <citation type="journal article" date="2014" name="J. Gen. Appl. Microbiol.">
        <title>The early diverging ascomycetous budding yeast Saitoella complicata has three histone deacetylases belonging to the Clr6, Hos2, and Rpd3 lineages.</title>
        <authorList>
            <person name="Nishida H."/>
            <person name="Matsumoto T."/>
            <person name="Kondo S."/>
            <person name="Hamamoto M."/>
            <person name="Yoshikawa H."/>
        </authorList>
    </citation>
    <scope>NUCLEOTIDE SEQUENCE [LARGE SCALE GENOMIC DNA]</scope>
    <source>
        <strain evidence="3 4">NRRL Y-17804</strain>
    </source>
</reference>
<feature type="compositionally biased region" description="Low complexity" evidence="1">
    <location>
        <begin position="800"/>
        <end position="809"/>
    </location>
</feature>